<evidence type="ECO:0000256" key="3">
    <source>
        <dbReference type="ARBA" id="ARBA00022737"/>
    </source>
</evidence>
<dbReference type="SUPFAM" id="SSF89447">
    <property type="entry name" value="AbrB/MazE/MraZ-like"/>
    <property type="match status" value="1"/>
</dbReference>
<dbReference type="InterPro" id="IPR003444">
    <property type="entry name" value="MraZ"/>
</dbReference>
<evidence type="ECO:0000313" key="10">
    <source>
        <dbReference type="Proteomes" id="UP000199323"/>
    </source>
</evidence>
<evidence type="ECO:0000313" key="9">
    <source>
        <dbReference type="EMBL" id="SFF20191.1"/>
    </source>
</evidence>
<dbReference type="NCBIfam" id="TIGR00242">
    <property type="entry name" value="division/cell wall cluster transcriptional repressor MraZ"/>
    <property type="match status" value="1"/>
</dbReference>
<evidence type="ECO:0000256" key="7">
    <source>
        <dbReference type="HAMAP-Rule" id="MF_01008"/>
    </source>
</evidence>
<comment type="subcellular location">
    <subcellularLocation>
        <location evidence="7">Cytoplasm</location>
        <location evidence="7">Nucleoid</location>
    </subcellularLocation>
</comment>
<dbReference type="InterPro" id="IPR007159">
    <property type="entry name" value="SpoVT-AbrB_dom"/>
</dbReference>
<dbReference type="PANTHER" id="PTHR34701:SF1">
    <property type="entry name" value="TRANSCRIPTIONAL REGULATOR MRAZ"/>
    <property type="match status" value="1"/>
</dbReference>
<keyword evidence="3" id="KW-0677">Repeat</keyword>
<keyword evidence="10" id="KW-1185">Reference proteome</keyword>
<dbReference type="Proteomes" id="UP000199323">
    <property type="component" value="Unassembled WGS sequence"/>
</dbReference>
<evidence type="ECO:0000256" key="6">
    <source>
        <dbReference type="ARBA" id="ARBA00023163"/>
    </source>
</evidence>
<dbReference type="PANTHER" id="PTHR34701">
    <property type="entry name" value="TRANSCRIPTIONAL REGULATOR MRAZ"/>
    <property type="match status" value="1"/>
</dbReference>
<dbReference type="CDD" id="cd16320">
    <property type="entry name" value="MraZ_N"/>
    <property type="match status" value="1"/>
</dbReference>
<dbReference type="EMBL" id="FONG01000009">
    <property type="protein sequence ID" value="SFF20191.1"/>
    <property type="molecule type" value="Genomic_DNA"/>
</dbReference>
<comment type="similarity">
    <text evidence="7">Belongs to the MraZ family.</text>
</comment>
<dbReference type="AlphaFoldDB" id="A0A1I2GUE0"/>
<comment type="subunit">
    <text evidence="7">Forms oligomers.</text>
</comment>
<feature type="domain" description="SpoVT-AbrB" evidence="8">
    <location>
        <begin position="76"/>
        <end position="119"/>
    </location>
</feature>
<protein>
    <recommendedName>
        <fullName evidence="1 7">Transcriptional regulator MraZ</fullName>
    </recommendedName>
</protein>
<dbReference type="Gene3D" id="3.40.1550.20">
    <property type="entry name" value="Transcriptional regulator MraZ domain"/>
    <property type="match status" value="1"/>
</dbReference>
<dbReference type="InterPro" id="IPR038619">
    <property type="entry name" value="MraZ_sf"/>
</dbReference>
<dbReference type="OrthoDB" id="9807753at2"/>
<organism evidence="9 10">
    <name type="scientific">Actinacidiphila alni</name>
    <dbReference type="NCBI Taxonomy" id="380248"/>
    <lineage>
        <taxon>Bacteria</taxon>
        <taxon>Bacillati</taxon>
        <taxon>Actinomycetota</taxon>
        <taxon>Actinomycetes</taxon>
        <taxon>Kitasatosporales</taxon>
        <taxon>Streptomycetaceae</taxon>
        <taxon>Actinacidiphila</taxon>
    </lineage>
</organism>
<proteinExistence type="inferred from homology"/>
<evidence type="ECO:0000256" key="5">
    <source>
        <dbReference type="ARBA" id="ARBA00023125"/>
    </source>
</evidence>
<keyword evidence="2 7" id="KW-0963">Cytoplasm</keyword>
<evidence type="ECO:0000259" key="8">
    <source>
        <dbReference type="PROSITE" id="PS51740"/>
    </source>
</evidence>
<dbReference type="GO" id="GO:2000143">
    <property type="term" value="P:negative regulation of DNA-templated transcription initiation"/>
    <property type="evidence" value="ECO:0007669"/>
    <property type="project" value="TreeGrafter"/>
</dbReference>
<accession>A0A1I2GUE0</accession>
<dbReference type="InterPro" id="IPR035642">
    <property type="entry name" value="MraZ_N"/>
</dbReference>
<keyword evidence="4 7" id="KW-0805">Transcription regulation</keyword>
<dbReference type="HAMAP" id="MF_01008">
    <property type="entry name" value="MraZ"/>
    <property type="match status" value="1"/>
</dbReference>
<reference evidence="9 10" key="1">
    <citation type="submission" date="2016-10" db="EMBL/GenBank/DDBJ databases">
        <authorList>
            <person name="de Groot N.N."/>
        </authorList>
    </citation>
    <scope>NUCLEOTIDE SEQUENCE [LARGE SCALE GENOMIC DNA]</scope>
    <source>
        <strain evidence="9 10">CGMCC 4.3510</strain>
    </source>
</reference>
<gene>
    <name evidence="7" type="primary">mraZ</name>
    <name evidence="9" type="ORF">SAMN05216251_109249</name>
</gene>
<dbReference type="InterPro" id="IPR035644">
    <property type="entry name" value="MraZ_C"/>
</dbReference>
<keyword evidence="6 7" id="KW-0804">Transcription</keyword>
<sequence>MFLGTYTPRLDDKNRLVLPARFREPFADGLVMTKGQERCLCVWPAEGFKAATRTLSDAPLTSKSARDYLRVLFAGAHDEVPDKQGRITVPQPLRTYAGLVKDCAVIGAGTRVEIWSATAWEGYLAAQEDTFSALSEEVPPGLL</sequence>
<dbReference type="InterPro" id="IPR020603">
    <property type="entry name" value="MraZ_dom"/>
</dbReference>
<dbReference type="GO" id="GO:0000976">
    <property type="term" value="F:transcription cis-regulatory region binding"/>
    <property type="evidence" value="ECO:0007669"/>
    <property type="project" value="TreeGrafter"/>
</dbReference>
<dbReference type="STRING" id="380248.SAMN05216251_109249"/>
<evidence type="ECO:0000256" key="1">
    <source>
        <dbReference type="ARBA" id="ARBA00013860"/>
    </source>
</evidence>
<dbReference type="CDD" id="cd16321">
    <property type="entry name" value="MraZ_C"/>
    <property type="match status" value="1"/>
</dbReference>
<evidence type="ECO:0000256" key="4">
    <source>
        <dbReference type="ARBA" id="ARBA00023015"/>
    </source>
</evidence>
<dbReference type="RefSeq" id="WP_093714528.1">
    <property type="nucleotide sequence ID" value="NZ_FONG01000009.1"/>
</dbReference>
<dbReference type="Pfam" id="PF02381">
    <property type="entry name" value="MraZ"/>
    <property type="match status" value="2"/>
</dbReference>
<feature type="domain" description="SpoVT-AbrB" evidence="8">
    <location>
        <begin position="5"/>
        <end position="47"/>
    </location>
</feature>
<dbReference type="InterPro" id="IPR037914">
    <property type="entry name" value="SpoVT-AbrB_sf"/>
</dbReference>
<dbReference type="GO" id="GO:0003700">
    <property type="term" value="F:DNA-binding transcription factor activity"/>
    <property type="evidence" value="ECO:0007669"/>
    <property type="project" value="UniProtKB-UniRule"/>
</dbReference>
<name>A0A1I2GUE0_9ACTN</name>
<dbReference type="GO" id="GO:0009295">
    <property type="term" value="C:nucleoid"/>
    <property type="evidence" value="ECO:0007669"/>
    <property type="project" value="UniProtKB-SubCell"/>
</dbReference>
<evidence type="ECO:0000256" key="2">
    <source>
        <dbReference type="ARBA" id="ARBA00022490"/>
    </source>
</evidence>
<dbReference type="PROSITE" id="PS51740">
    <property type="entry name" value="SPOVT_ABRB"/>
    <property type="match status" value="2"/>
</dbReference>
<dbReference type="GO" id="GO:0005737">
    <property type="term" value="C:cytoplasm"/>
    <property type="evidence" value="ECO:0007669"/>
    <property type="project" value="UniProtKB-UniRule"/>
</dbReference>
<keyword evidence="5 7" id="KW-0238">DNA-binding</keyword>